<comment type="caution">
    <text evidence="1">The sequence shown here is derived from an EMBL/GenBank/DDBJ whole genome shotgun (WGS) entry which is preliminary data.</text>
</comment>
<proteinExistence type="predicted"/>
<name>A0A5D3FGL8_9ACTN</name>
<dbReference type="RefSeq" id="WP_148763313.1">
    <property type="nucleotide sequence ID" value="NZ_VSRQ01000005.1"/>
</dbReference>
<reference evidence="1 2" key="1">
    <citation type="submission" date="2019-08" db="EMBL/GenBank/DDBJ databases">
        <title>Actinomadura sp. nov. CYP1-5 isolated from mountain soil.</title>
        <authorList>
            <person name="Songsumanus A."/>
            <person name="Kuncharoen N."/>
            <person name="Kudo T."/>
            <person name="Yuki M."/>
            <person name="Igarashi Y."/>
            <person name="Tanasupawat S."/>
        </authorList>
    </citation>
    <scope>NUCLEOTIDE SEQUENCE [LARGE SCALE GENOMIC DNA]</scope>
    <source>
        <strain evidence="1 2">CYP1-5</strain>
    </source>
</reference>
<evidence type="ECO:0000313" key="1">
    <source>
        <dbReference type="EMBL" id="TYK47122.1"/>
    </source>
</evidence>
<keyword evidence="2" id="KW-1185">Reference proteome</keyword>
<evidence type="ECO:0000313" key="2">
    <source>
        <dbReference type="Proteomes" id="UP000323505"/>
    </source>
</evidence>
<dbReference type="EMBL" id="VSRQ01000005">
    <property type="protein sequence ID" value="TYK47122.1"/>
    <property type="molecule type" value="Genomic_DNA"/>
</dbReference>
<accession>A0A5D3FGL8</accession>
<gene>
    <name evidence="1" type="ORF">FXF68_25280</name>
</gene>
<sequence>MAVSTGADIDDIDAEARGGHFILLLTALVVESDLSNSELDAFLDDARKLADEWLADAPR</sequence>
<organism evidence="1 2">
    <name type="scientific">Actinomadura decatromicini</name>
    <dbReference type="NCBI Taxonomy" id="2604572"/>
    <lineage>
        <taxon>Bacteria</taxon>
        <taxon>Bacillati</taxon>
        <taxon>Actinomycetota</taxon>
        <taxon>Actinomycetes</taxon>
        <taxon>Streptosporangiales</taxon>
        <taxon>Thermomonosporaceae</taxon>
        <taxon>Actinomadura</taxon>
    </lineage>
</organism>
<protein>
    <submittedName>
        <fullName evidence="1">Uncharacterized protein</fullName>
    </submittedName>
</protein>
<dbReference type="Proteomes" id="UP000323505">
    <property type="component" value="Unassembled WGS sequence"/>
</dbReference>
<dbReference type="AlphaFoldDB" id="A0A5D3FGL8"/>